<dbReference type="Proteomes" id="UP000886998">
    <property type="component" value="Unassembled WGS sequence"/>
</dbReference>
<feature type="compositionally biased region" description="Basic and acidic residues" evidence="2">
    <location>
        <begin position="132"/>
        <end position="145"/>
    </location>
</feature>
<feature type="region of interest" description="Disordered" evidence="2">
    <location>
        <begin position="115"/>
        <end position="145"/>
    </location>
</feature>
<dbReference type="PANTHER" id="PTHR43903">
    <property type="entry name" value="NEUROLIGIN"/>
    <property type="match status" value="1"/>
</dbReference>
<accession>A0A8X7CLT9</accession>
<gene>
    <name evidence="4" type="ORF">TNIN_53191</name>
</gene>
<evidence type="ECO:0000313" key="4">
    <source>
        <dbReference type="EMBL" id="GFY68722.1"/>
    </source>
</evidence>
<reference evidence="4" key="1">
    <citation type="submission" date="2020-08" db="EMBL/GenBank/DDBJ databases">
        <title>Multicomponent nature underlies the extraordinary mechanical properties of spider dragline silk.</title>
        <authorList>
            <person name="Kono N."/>
            <person name="Nakamura H."/>
            <person name="Mori M."/>
            <person name="Yoshida Y."/>
            <person name="Ohtoshi R."/>
            <person name="Malay A.D."/>
            <person name="Moran D.A.P."/>
            <person name="Tomita M."/>
            <person name="Numata K."/>
            <person name="Arakawa K."/>
        </authorList>
    </citation>
    <scope>NUCLEOTIDE SEQUENCE</scope>
</reference>
<keyword evidence="5" id="KW-1185">Reference proteome</keyword>
<dbReference type="Gene3D" id="3.40.50.1820">
    <property type="entry name" value="alpha/beta hydrolase"/>
    <property type="match status" value="1"/>
</dbReference>
<feature type="region of interest" description="Disordered" evidence="2">
    <location>
        <begin position="406"/>
        <end position="443"/>
    </location>
</feature>
<proteinExistence type="inferred from homology"/>
<dbReference type="InterPro" id="IPR029058">
    <property type="entry name" value="AB_hydrolase_fold"/>
</dbReference>
<evidence type="ECO:0000256" key="3">
    <source>
        <dbReference type="SAM" id="Phobius"/>
    </source>
</evidence>
<evidence type="ECO:0000313" key="5">
    <source>
        <dbReference type="Proteomes" id="UP000886998"/>
    </source>
</evidence>
<keyword evidence="3" id="KW-1133">Transmembrane helix</keyword>
<dbReference type="OrthoDB" id="3200163at2759"/>
<comment type="caution">
    <text evidence="4">The sequence shown here is derived from an EMBL/GenBank/DDBJ whole genome shotgun (WGS) entry which is preliminary data.</text>
</comment>
<keyword evidence="3" id="KW-0472">Membrane</keyword>
<evidence type="ECO:0000256" key="2">
    <source>
        <dbReference type="SAM" id="MobiDB-lite"/>
    </source>
</evidence>
<comment type="similarity">
    <text evidence="1">Belongs to the type-B carboxylesterase/lipase family.</text>
</comment>
<evidence type="ECO:0000256" key="1">
    <source>
        <dbReference type="ARBA" id="ARBA00005964"/>
    </source>
</evidence>
<keyword evidence="3" id="KW-0812">Transmembrane</keyword>
<protein>
    <submittedName>
        <fullName evidence="4">Neuroligin-4, X-linked</fullName>
    </submittedName>
</protein>
<organism evidence="4 5">
    <name type="scientific">Trichonephila inaurata madagascariensis</name>
    <dbReference type="NCBI Taxonomy" id="2747483"/>
    <lineage>
        <taxon>Eukaryota</taxon>
        <taxon>Metazoa</taxon>
        <taxon>Ecdysozoa</taxon>
        <taxon>Arthropoda</taxon>
        <taxon>Chelicerata</taxon>
        <taxon>Arachnida</taxon>
        <taxon>Araneae</taxon>
        <taxon>Araneomorphae</taxon>
        <taxon>Entelegynae</taxon>
        <taxon>Araneoidea</taxon>
        <taxon>Nephilidae</taxon>
        <taxon>Trichonephila</taxon>
        <taxon>Trichonephila inaurata</taxon>
    </lineage>
</organism>
<sequence>MISVVKIKVEGGRSLDNVMSERRIKMVIIYVSLVIDQLVYESVEIVPIIVGVLGSWDPASDRFLRLVATEPYLKILKQLCVSDSIKWRRDINIQHLTGKQQYNNDSAAPITDADIPTSTTEGENFKILDPSKVPEENEGKPVNERGRGRYEKLTWPLYDSIHQKYIALAMKPKLRDHYHAHRLSFWLNLIPTLHRSAASETTARHHQLEDHDNPLSYDGVYRQRPLKELHPSLIYTTTPYITTELLIGDHLTGTVELSSSTEVTGFLSTTVSNDTDTLAMTMQQATYSTVLTITIVFGCCILAVNSLICCAIYYKKDKNNAECLQKREYQLHPDGISCNSTPQSKQAHLISSVPSPMDHLPPPSFMTLATLTEAGTLPSKIMPPSVITHEPQQHPEAQPLLSTAARTTPPHANHLHHHHPHWPPTAGPNHTLPNHPKQQEMRV</sequence>
<feature type="transmembrane region" description="Helical" evidence="3">
    <location>
        <begin position="290"/>
        <end position="314"/>
    </location>
</feature>
<name>A0A8X7CLT9_9ARAC</name>
<dbReference type="AlphaFoldDB" id="A0A8X7CLT9"/>
<dbReference type="InterPro" id="IPR051093">
    <property type="entry name" value="Neuroligin/BSAL"/>
</dbReference>
<dbReference type="EMBL" id="BMAV01017222">
    <property type="protein sequence ID" value="GFY68722.1"/>
    <property type="molecule type" value="Genomic_DNA"/>
</dbReference>